<feature type="compositionally biased region" description="Basic and acidic residues" evidence="1">
    <location>
        <begin position="162"/>
        <end position="181"/>
    </location>
</feature>
<evidence type="ECO:0000313" key="2">
    <source>
        <dbReference type="EMBL" id="DBA02562.1"/>
    </source>
</evidence>
<evidence type="ECO:0000256" key="1">
    <source>
        <dbReference type="SAM" id="MobiDB-lite"/>
    </source>
</evidence>
<protein>
    <submittedName>
        <fullName evidence="2">Uncharacterized protein</fullName>
    </submittedName>
</protein>
<dbReference type="Proteomes" id="UP001146120">
    <property type="component" value="Unassembled WGS sequence"/>
</dbReference>
<proteinExistence type="predicted"/>
<reference evidence="2" key="1">
    <citation type="submission" date="2022-11" db="EMBL/GenBank/DDBJ databases">
        <authorList>
            <person name="Morgan W.R."/>
            <person name="Tartar A."/>
        </authorList>
    </citation>
    <scope>NUCLEOTIDE SEQUENCE</scope>
    <source>
        <strain evidence="2">ARSEF 373</strain>
    </source>
</reference>
<reference evidence="2" key="2">
    <citation type="journal article" date="2023" name="Microbiol Resour">
        <title>Decontamination and Annotation of the Draft Genome Sequence of the Oomycete Lagenidium giganteum ARSEF 373.</title>
        <authorList>
            <person name="Morgan W.R."/>
            <person name="Tartar A."/>
        </authorList>
    </citation>
    <scope>NUCLEOTIDE SEQUENCE</scope>
    <source>
        <strain evidence="2">ARSEF 373</strain>
    </source>
</reference>
<dbReference type="AlphaFoldDB" id="A0AAV2ZAY5"/>
<accession>A0AAV2ZAY5</accession>
<name>A0AAV2ZAY5_9STRA</name>
<keyword evidence="3" id="KW-1185">Reference proteome</keyword>
<feature type="region of interest" description="Disordered" evidence="1">
    <location>
        <begin position="162"/>
        <end position="189"/>
    </location>
</feature>
<organism evidence="2 3">
    <name type="scientific">Lagenidium giganteum</name>
    <dbReference type="NCBI Taxonomy" id="4803"/>
    <lineage>
        <taxon>Eukaryota</taxon>
        <taxon>Sar</taxon>
        <taxon>Stramenopiles</taxon>
        <taxon>Oomycota</taxon>
        <taxon>Peronosporomycetes</taxon>
        <taxon>Pythiales</taxon>
        <taxon>Pythiaceae</taxon>
    </lineage>
</organism>
<feature type="non-terminal residue" evidence="2">
    <location>
        <position position="1"/>
    </location>
</feature>
<comment type="caution">
    <text evidence="2">The sequence shown here is derived from an EMBL/GenBank/DDBJ whole genome shotgun (WGS) entry which is preliminary data.</text>
</comment>
<gene>
    <name evidence="2" type="ORF">N0F65_011034</name>
</gene>
<sequence length="189" mass="22039">EAEHNDHPTKKQDPLTIELAINNSFGDYYFIHYVCTHEWKKRSRGTESKIRLRPLQSFRSTMCAATIQASVQRVVEDDFQPRFYVLVTTQRTQHNHAVNVRVFIGYAENRKVKGPSILGQVSEFVRWKTKFQRIAQYVRESSRIQCIGCTVTENVIMKARDQQRRSQYDSEHQSRNKEGSAERACAIIS</sequence>
<dbReference type="EMBL" id="DAKRPA010000030">
    <property type="protein sequence ID" value="DBA02562.1"/>
    <property type="molecule type" value="Genomic_DNA"/>
</dbReference>
<evidence type="ECO:0000313" key="3">
    <source>
        <dbReference type="Proteomes" id="UP001146120"/>
    </source>
</evidence>